<comment type="similarity">
    <text evidence="8">Belongs to the insect chemoreceptor superfamily. Gustatory receptor (GR) family.</text>
</comment>
<dbReference type="Proteomes" id="UP000027135">
    <property type="component" value="Unassembled WGS sequence"/>
</dbReference>
<dbReference type="GO" id="GO:0008049">
    <property type="term" value="P:male courtship behavior"/>
    <property type="evidence" value="ECO:0007669"/>
    <property type="project" value="TreeGrafter"/>
</dbReference>
<sequence length="446" mass="50130">MEQHLKAVKALLCVSRILGLVPYSLSEGVTPTLSVPALVYSILFVVVNVSFPWYHLVRVHRLGTSHAESVPELGVSILSVTAILTTMLSTSISLFRCRHVLQILTDALYLCSFIGDKSSTPQKSLTIIIKLLLLECIPFFLLYLVFCASLDDITMGLFSMPFSFFILFGPFMVIVQFASFVLLCMHLLSCINTCLGEILTELSFPDSDRIIKLSPLRSDFLSAKRHLRRPSFKIIPSKLTPRRNHVSGMSTSSPQIFSVRPKNLPGLISRGKFEIPSLIDFHTDVCDIVRRINSAYSARILVNVADAFVSITVSLFCSYFVPMQHNRGKSTSLFIMLIYWNFMKLLVLLRVCTICAEEGSRTAFLVHKILTKTRDPELREELQIFSLQLLHRKVQFTACGFFPLDFSLLYSIVGAVTTYLVILIQFQLAVPNTNRNETTSHGRGTA</sequence>
<dbReference type="AlphaFoldDB" id="A0A067RT31"/>
<dbReference type="eggNOG" id="ENOG502S2QD">
    <property type="taxonomic scope" value="Eukaryota"/>
</dbReference>
<dbReference type="GO" id="GO:0043025">
    <property type="term" value="C:neuronal cell body"/>
    <property type="evidence" value="ECO:0007669"/>
    <property type="project" value="TreeGrafter"/>
</dbReference>
<evidence type="ECO:0000256" key="5">
    <source>
        <dbReference type="ARBA" id="ARBA00023136"/>
    </source>
</evidence>
<evidence type="ECO:0000313" key="9">
    <source>
        <dbReference type="EMBL" id="KDR23970.1"/>
    </source>
</evidence>
<evidence type="ECO:0000256" key="1">
    <source>
        <dbReference type="ARBA" id="ARBA00004651"/>
    </source>
</evidence>
<dbReference type="GO" id="GO:0005886">
    <property type="term" value="C:plasma membrane"/>
    <property type="evidence" value="ECO:0007669"/>
    <property type="project" value="UniProtKB-SubCell"/>
</dbReference>
<keyword evidence="10" id="KW-1185">Reference proteome</keyword>
<comment type="function">
    <text evidence="8">Gustatory receptor which mediates acceptance or avoidance behavior, depending on its substrates.</text>
</comment>
<dbReference type="GO" id="GO:0007635">
    <property type="term" value="P:chemosensory behavior"/>
    <property type="evidence" value="ECO:0007669"/>
    <property type="project" value="TreeGrafter"/>
</dbReference>
<feature type="transmembrane region" description="Helical" evidence="8">
    <location>
        <begin position="408"/>
        <end position="430"/>
    </location>
</feature>
<protein>
    <recommendedName>
        <fullName evidence="8">Gustatory receptor</fullName>
    </recommendedName>
</protein>
<evidence type="ECO:0000256" key="3">
    <source>
        <dbReference type="ARBA" id="ARBA00022692"/>
    </source>
</evidence>
<evidence type="ECO:0000256" key="2">
    <source>
        <dbReference type="ARBA" id="ARBA00022475"/>
    </source>
</evidence>
<comment type="subcellular location">
    <subcellularLocation>
        <location evidence="1 8">Cell membrane</location>
        <topology evidence="1 8">Multi-pass membrane protein</topology>
    </subcellularLocation>
</comment>
<keyword evidence="2 8" id="KW-1003">Cell membrane</keyword>
<reference evidence="9 10" key="1">
    <citation type="journal article" date="2014" name="Nat. Commun.">
        <title>Molecular traces of alternative social organization in a termite genome.</title>
        <authorList>
            <person name="Terrapon N."/>
            <person name="Li C."/>
            <person name="Robertson H.M."/>
            <person name="Ji L."/>
            <person name="Meng X."/>
            <person name="Booth W."/>
            <person name="Chen Z."/>
            <person name="Childers C.P."/>
            <person name="Glastad K.M."/>
            <person name="Gokhale K."/>
            <person name="Gowin J."/>
            <person name="Gronenberg W."/>
            <person name="Hermansen R.A."/>
            <person name="Hu H."/>
            <person name="Hunt B.G."/>
            <person name="Huylmans A.K."/>
            <person name="Khalil S.M."/>
            <person name="Mitchell R.D."/>
            <person name="Munoz-Torres M.C."/>
            <person name="Mustard J.A."/>
            <person name="Pan H."/>
            <person name="Reese J.T."/>
            <person name="Scharf M.E."/>
            <person name="Sun F."/>
            <person name="Vogel H."/>
            <person name="Xiao J."/>
            <person name="Yang W."/>
            <person name="Yang Z."/>
            <person name="Yang Z."/>
            <person name="Zhou J."/>
            <person name="Zhu J."/>
            <person name="Brent C.S."/>
            <person name="Elsik C.G."/>
            <person name="Goodisman M.A."/>
            <person name="Liberles D.A."/>
            <person name="Roe R.M."/>
            <person name="Vargo E.L."/>
            <person name="Vilcinskas A."/>
            <person name="Wang J."/>
            <person name="Bornberg-Bauer E."/>
            <person name="Korb J."/>
            <person name="Zhang G."/>
            <person name="Liebig J."/>
        </authorList>
    </citation>
    <scope>NUCLEOTIDE SEQUENCE [LARGE SCALE GENOMIC DNA]</scope>
    <source>
        <tissue evidence="9">Whole organism</tissue>
    </source>
</reference>
<organism evidence="9 10">
    <name type="scientific">Zootermopsis nevadensis</name>
    <name type="common">Dampwood termite</name>
    <dbReference type="NCBI Taxonomy" id="136037"/>
    <lineage>
        <taxon>Eukaryota</taxon>
        <taxon>Metazoa</taxon>
        <taxon>Ecdysozoa</taxon>
        <taxon>Arthropoda</taxon>
        <taxon>Hexapoda</taxon>
        <taxon>Insecta</taxon>
        <taxon>Pterygota</taxon>
        <taxon>Neoptera</taxon>
        <taxon>Polyneoptera</taxon>
        <taxon>Dictyoptera</taxon>
        <taxon>Blattodea</taxon>
        <taxon>Blattoidea</taxon>
        <taxon>Termitoidae</taxon>
        <taxon>Termopsidae</taxon>
        <taxon>Zootermopsis</taxon>
    </lineage>
</organism>
<dbReference type="InParanoid" id="A0A067RT31"/>
<evidence type="ECO:0000256" key="6">
    <source>
        <dbReference type="ARBA" id="ARBA00023170"/>
    </source>
</evidence>
<feature type="transmembrane region" description="Helical" evidence="8">
    <location>
        <begin position="37"/>
        <end position="57"/>
    </location>
</feature>
<feature type="transmembrane region" description="Helical" evidence="8">
    <location>
        <begin position="300"/>
        <end position="321"/>
    </location>
</feature>
<dbReference type="GO" id="GO:0050909">
    <property type="term" value="P:sensory perception of taste"/>
    <property type="evidence" value="ECO:0007669"/>
    <property type="project" value="InterPro"/>
</dbReference>
<feature type="transmembrane region" description="Helical" evidence="8">
    <location>
        <begin position="69"/>
        <end position="93"/>
    </location>
</feature>
<dbReference type="GO" id="GO:0030425">
    <property type="term" value="C:dendrite"/>
    <property type="evidence" value="ECO:0007669"/>
    <property type="project" value="TreeGrafter"/>
</dbReference>
<feature type="transmembrane region" description="Helical" evidence="8">
    <location>
        <begin position="333"/>
        <end position="352"/>
    </location>
</feature>
<feature type="transmembrane region" description="Helical" evidence="8">
    <location>
        <begin position="158"/>
        <end position="183"/>
    </location>
</feature>
<evidence type="ECO:0000256" key="4">
    <source>
        <dbReference type="ARBA" id="ARBA00022989"/>
    </source>
</evidence>
<evidence type="ECO:0000313" key="10">
    <source>
        <dbReference type="Proteomes" id="UP000027135"/>
    </source>
</evidence>
<dbReference type="FunCoup" id="A0A067RT31">
    <property type="interactions" value="38"/>
</dbReference>
<keyword evidence="6 8" id="KW-0675">Receptor</keyword>
<dbReference type="PANTHER" id="PTHR21143">
    <property type="entry name" value="INVERTEBRATE GUSTATORY RECEPTOR"/>
    <property type="match status" value="1"/>
</dbReference>
<evidence type="ECO:0000256" key="8">
    <source>
        <dbReference type="RuleBase" id="RU363108"/>
    </source>
</evidence>
<keyword evidence="7 8" id="KW-0807">Transducer</keyword>
<keyword evidence="5 8" id="KW-0472">Membrane</keyword>
<gene>
    <name evidence="9" type="ORF">L798_07906</name>
</gene>
<accession>A0A067RT31</accession>
<dbReference type="InterPro" id="IPR013604">
    <property type="entry name" value="7TM_chemorcpt"/>
</dbReference>
<keyword evidence="3 8" id="KW-0812">Transmembrane</keyword>
<name>A0A067RT31_ZOONE</name>
<dbReference type="EMBL" id="KK852432">
    <property type="protein sequence ID" value="KDR23970.1"/>
    <property type="molecule type" value="Genomic_DNA"/>
</dbReference>
<proteinExistence type="inferred from homology"/>
<dbReference type="PANTHER" id="PTHR21143:SF104">
    <property type="entry name" value="GUSTATORY RECEPTOR 8A-RELATED"/>
    <property type="match status" value="1"/>
</dbReference>
<dbReference type="OMA" id="LEYEINC"/>
<feature type="transmembrane region" description="Helical" evidence="8">
    <location>
        <begin position="127"/>
        <end position="146"/>
    </location>
</feature>
<dbReference type="GO" id="GO:0007165">
    <property type="term" value="P:signal transduction"/>
    <property type="evidence" value="ECO:0007669"/>
    <property type="project" value="UniProtKB-KW"/>
</dbReference>
<dbReference type="Pfam" id="PF08395">
    <property type="entry name" value="7tm_7"/>
    <property type="match status" value="1"/>
</dbReference>
<evidence type="ECO:0000256" key="7">
    <source>
        <dbReference type="ARBA" id="ARBA00023224"/>
    </source>
</evidence>
<dbReference type="GO" id="GO:0030424">
    <property type="term" value="C:axon"/>
    <property type="evidence" value="ECO:0007669"/>
    <property type="project" value="TreeGrafter"/>
</dbReference>
<keyword evidence="4 8" id="KW-1133">Transmembrane helix</keyword>